<evidence type="ECO:0000313" key="6">
    <source>
        <dbReference type="Proteomes" id="UP000663829"/>
    </source>
</evidence>
<dbReference type="Pfam" id="PF05225">
    <property type="entry name" value="HTH_psq"/>
    <property type="match status" value="1"/>
</dbReference>
<evidence type="ECO:0000256" key="1">
    <source>
        <dbReference type="SAM" id="Coils"/>
    </source>
</evidence>
<sequence>MTIRTMVRMVRLQSPAVIQNNRSVLEMLENDVTMSSDVEEKDVDLIAIDKPQRRNVRKKTYTINELKQAVEAVREGRMNSKEAGLKFNVPDSTIRHHTNNHYSKIGAGRKTYLSREQEEYLISLIKSLEDFGHKCTNELVMKLCGDYMQLLGVKPIKLSDEEEGKPYVPGRKWLQNFLERWKSDVKWLKPSKIESNRSYGFTEEVRVGWFKNLNSILQKLNIMDSPAQIFNCDETGFKDNTVHIEKFLVKKQTKRIFQEISGEGKSYTTVLTCIAANGLLLPPFVIYNGQKLFESWTLNGPDGASYTVTNNGRITTETFEWWFENMFIPLTSHINRPLLLLMDNHLSHINVKCIELAIQNQIHLISLPPNTTHALQPLDVVVFGLVKTQWKRLISQYFKATNRKNLRKSDFPLLLKKLFDNTLTKRQIVSSFSRAGVWPFDENAMKDKVIRQTASELNKTQIDQKPEQLVSSNPQLLLAVNTSNSFNVPPGMDNYRMQQQVTSTMFSDTTGDTQLLSSYQPHSLSGIESSLGLMPVNESIESISMRYSQNLSNSSNSPVVFHTMASSSVFNDSIPPISTVTDRSSVCTISPVYDYSVPTSVQIPIKRPLSPLSAVDAIVKRHFQEFQQKQQQISQQLEVPKKKQRPSKKRIESRFGENITTSNLLAELKEKEIKKLEKQQIKTKGKKCSTTAAVQTSF</sequence>
<dbReference type="Proteomes" id="UP000681722">
    <property type="component" value="Unassembled WGS sequence"/>
</dbReference>
<dbReference type="Gene3D" id="3.30.420.10">
    <property type="entry name" value="Ribonuclease H-like superfamily/Ribonuclease H"/>
    <property type="match status" value="1"/>
</dbReference>
<dbReference type="EMBL" id="CAJNOQ010001217">
    <property type="protein sequence ID" value="CAF0877627.1"/>
    <property type="molecule type" value="Genomic_DNA"/>
</dbReference>
<comment type="caution">
    <text evidence="4">The sequence shown here is derived from an EMBL/GenBank/DDBJ whole genome shotgun (WGS) entry which is preliminary data.</text>
</comment>
<dbReference type="PANTHER" id="PTHR19303:SF74">
    <property type="entry name" value="POGO TRANSPOSABLE ELEMENT WITH KRAB DOMAIN"/>
    <property type="match status" value="1"/>
</dbReference>
<feature type="domain" description="DDE-1" evidence="2">
    <location>
        <begin position="267"/>
        <end position="406"/>
    </location>
</feature>
<evidence type="ECO:0000313" key="5">
    <source>
        <dbReference type="EMBL" id="CAF3664290.1"/>
    </source>
</evidence>
<proteinExistence type="predicted"/>
<name>A0A813Y6G8_9BILA</name>
<evidence type="ECO:0000259" key="2">
    <source>
        <dbReference type="Pfam" id="PF03184"/>
    </source>
</evidence>
<dbReference type="Gene3D" id="1.10.10.60">
    <property type="entry name" value="Homeodomain-like"/>
    <property type="match status" value="1"/>
</dbReference>
<dbReference type="InterPro" id="IPR007889">
    <property type="entry name" value="HTH_Psq"/>
</dbReference>
<evidence type="ECO:0000313" key="4">
    <source>
        <dbReference type="EMBL" id="CAF0877627.1"/>
    </source>
</evidence>
<dbReference type="PANTHER" id="PTHR19303">
    <property type="entry name" value="TRANSPOSON"/>
    <property type="match status" value="1"/>
</dbReference>
<dbReference type="InterPro" id="IPR004875">
    <property type="entry name" value="DDE_SF_endonuclease_dom"/>
</dbReference>
<dbReference type="SUPFAM" id="SSF46689">
    <property type="entry name" value="Homeodomain-like"/>
    <property type="match status" value="1"/>
</dbReference>
<dbReference type="GO" id="GO:0005634">
    <property type="term" value="C:nucleus"/>
    <property type="evidence" value="ECO:0007669"/>
    <property type="project" value="TreeGrafter"/>
</dbReference>
<dbReference type="InterPro" id="IPR036397">
    <property type="entry name" value="RNaseH_sf"/>
</dbReference>
<reference evidence="4" key="1">
    <citation type="submission" date="2021-02" db="EMBL/GenBank/DDBJ databases">
        <authorList>
            <person name="Nowell W R."/>
        </authorList>
    </citation>
    <scope>NUCLEOTIDE SEQUENCE</scope>
</reference>
<evidence type="ECO:0000259" key="3">
    <source>
        <dbReference type="Pfam" id="PF05225"/>
    </source>
</evidence>
<dbReference type="InterPro" id="IPR009057">
    <property type="entry name" value="Homeodomain-like_sf"/>
</dbReference>
<feature type="domain" description="HTH psq-type" evidence="3">
    <location>
        <begin position="65"/>
        <end position="103"/>
    </location>
</feature>
<protein>
    <submittedName>
        <fullName evidence="4">Uncharacterized protein</fullName>
    </submittedName>
</protein>
<dbReference type="EMBL" id="CAJOBC010001217">
    <property type="protein sequence ID" value="CAF3664290.1"/>
    <property type="molecule type" value="Genomic_DNA"/>
</dbReference>
<gene>
    <name evidence="4" type="ORF">GPM918_LOCUS7437</name>
    <name evidence="5" type="ORF">SRO942_LOCUS7437</name>
</gene>
<dbReference type="Pfam" id="PF03184">
    <property type="entry name" value="DDE_1"/>
    <property type="match status" value="1"/>
</dbReference>
<organism evidence="4 6">
    <name type="scientific">Didymodactylos carnosus</name>
    <dbReference type="NCBI Taxonomy" id="1234261"/>
    <lineage>
        <taxon>Eukaryota</taxon>
        <taxon>Metazoa</taxon>
        <taxon>Spiralia</taxon>
        <taxon>Gnathifera</taxon>
        <taxon>Rotifera</taxon>
        <taxon>Eurotatoria</taxon>
        <taxon>Bdelloidea</taxon>
        <taxon>Philodinida</taxon>
        <taxon>Philodinidae</taxon>
        <taxon>Didymodactylos</taxon>
    </lineage>
</organism>
<dbReference type="Proteomes" id="UP000663829">
    <property type="component" value="Unassembled WGS sequence"/>
</dbReference>
<keyword evidence="6" id="KW-1185">Reference proteome</keyword>
<feature type="coiled-coil region" evidence="1">
    <location>
        <begin position="659"/>
        <end position="686"/>
    </location>
</feature>
<dbReference type="AlphaFoldDB" id="A0A813Y6G8"/>
<accession>A0A813Y6G8</accession>
<dbReference type="GO" id="GO:0003677">
    <property type="term" value="F:DNA binding"/>
    <property type="evidence" value="ECO:0007669"/>
    <property type="project" value="InterPro"/>
</dbReference>
<dbReference type="OrthoDB" id="10043687at2759"/>
<keyword evidence="1" id="KW-0175">Coiled coil</keyword>
<dbReference type="InterPro" id="IPR050863">
    <property type="entry name" value="CenT-Element_Derived"/>
</dbReference>